<reference evidence="3 4" key="1">
    <citation type="submission" date="2017-09" db="EMBL/GenBank/DDBJ databases">
        <authorList>
            <person name="Lee N."/>
            <person name="Cho B.-K."/>
        </authorList>
    </citation>
    <scope>NUCLEOTIDE SEQUENCE [LARGE SCALE GENOMIC DNA]</scope>
    <source>
        <strain evidence="3 4">ATCC 27465</strain>
    </source>
</reference>
<dbReference type="InterPro" id="IPR001447">
    <property type="entry name" value="Arylamine_N-AcTrfase"/>
</dbReference>
<dbReference type="InterPro" id="IPR053710">
    <property type="entry name" value="Arylamine_NAT_domain_sf"/>
</dbReference>
<dbReference type="Proteomes" id="UP000326505">
    <property type="component" value="Chromosome"/>
</dbReference>
<dbReference type="PANTHER" id="PTHR11786">
    <property type="entry name" value="N-HYDROXYARYLAMINE O-ACETYLTRANSFERASE"/>
    <property type="match status" value="1"/>
</dbReference>
<organism evidence="3 4">
    <name type="scientific">Streptomyces spectabilis</name>
    <dbReference type="NCBI Taxonomy" id="68270"/>
    <lineage>
        <taxon>Bacteria</taxon>
        <taxon>Bacillati</taxon>
        <taxon>Actinomycetota</taxon>
        <taxon>Actinomycetes</taxon>
        <taxon>Kitasatosporales</taxon>
        <taxon>Streptomycetaceae</taxon>
        <taxon>Streptomyces</taxon>
    </lineage>
</organism>
<evidence type="ECO:0000313" key="4">
    <source>
        <dbReference type="Proteomes" id="UP000326505"/>
    </source>
</evidence>
<protein>
    <submittedName>
        <fullName evidence="3">3-amino-5-hydroxybenzoic acid synthase</fullName>
    </submittedName>
    <submittedName>
        <fullName evidence="2">Amide synthase</fullName>
    </submittedName>
</protein>
<dbReference type="OrthoDB" id="7181050at2"/>
<proteinExistence type="inferred from homology"/>
<gene>
    <name evidence="3" type="ORF">CP982_35305</name>
    <name evidence="2" type="ORF">FHS40_004385</name>
</gene>
<accession>A0A5P2XI53</accession>
<dbReference type="KEGG" id="sspb:CP982_35305"/>
<dbReference type="PANTHER" id="PTHR11786:SF0">
    <property type="entry name" value="ARYLAMINE N-ACETYLTRANSFERASE 4-RELATED"/>
    <property type="match status" value="1"/>
</dbReference>
<evidence type="ECO:0000313" key="2">
    <source>
        <dbReference type="EMBL" id="MBB5105290.1"/>
    </source>
</evidence>
<dbReference type="SUPFAM" id="SSF54001">
    <property type="entry name" value="Cysteine proteinases"/>
    <property type="match status" value="1"/>
</dbReference>
<dbReference type="InterPro" id="IPR038765">
    <property type="entry name" value="Papain-like_cys_pep_sf"/>
</dbReference>
<reference evidence="2 5" key="2">
    <citation type="submission" date="2020-08" db="EMBL/GenBank/DDBJ databases">
        <title>Genomic Encyclopedia of Type Strains, Phase III (KMG-III): the genomes of soil and plant-associated and newly described type strains.</title>
        <authorList>
            <person name="Whitman W."/>
        </authorList>
    </citation>
    <scope>NUCLEOTIDE SEQUENCE [LARGE SCALE GENOMIC DNA]</scope>
    <source>
        <strain evidence="2 5">CECT 3146</strain>
    </source>
</reference>
<name>A0A5P2XI53_STRST</name>
<keyword evidence="5" id="KW-1185">Reference proteome</keyword>
<dbReference type="EMBL" id="JACHJD010000007">
    <property type="protein sequence ID" value="MBB5105290.1"/>
    <property type="molecule type" value="Genomic_DNA"/>
</dbReference>
<sequence length="283" mass="31718">MFDVGNYLQRIGCGTETGVDAGTLRKLHKNHLMAIPYNGAAQDLRDGIRLVDLDEDAMFETSVVDGHGGTCFQLARLFHRLLGELGYDVTLMAGSTAEGRENFGLDVEHMFSRVALDGEEWLVDVGYPGPNYIEPLRITDAVQSQYGCQYRLVENGPGFALQRRGRVSRWSVVYTFTTTPRRWSDWKELEEYLNREYAAAPTASDACPIARGTDRIFGEIEAATGAHGGQDVLCGRTFDNGQVVLKGRRYLTVRDGREEVRTIKDDDEHRDLVFRILSGDWAT</sequence>
<dbReference type="AlphaFoldDB" id="A0A5P2XI53"/>
<evidence type="ECO:0000313" key="3">
    <source>
        <dbReference type="EMBL" id="QEV63324.1"/>
    </source>
</evidence>
<evidence type="ECO:0000256" key="1">
    <source>
        <dbReference type="ARBA" id="ARBA00006547"/>
    </source>
</evidence>
<comment type="similarity">
    <text evidence="1">Belongs to the arylamine N-acetyltransferase family.</text>
</comment>
<dbReference type="Proteomes" id="UP000549009">
    <property type="component" value="Unassembled WGS sequence"/>
</dbReference>
<evidence type="ECO:0000313" key="5">
    <source>
        <dbReference type="Proteomes" id="UP000549009"/>
    </source>
</evidence>
<dbReference type="RefSeq" id="WP_150514174.1">
    <property type="nucleotide sequence ID" value="NZ_BMSQ01000006.1"/>
</dbReference>
<dbReference type="GO" id="GO:0016407">
    <property type="term" value="F:acetyltransferase activity"/>
    <property type="evidence" value="ECO:0007669"/>
    <property type="project" value="InterPro"/>
</dbReference>
<dbReference type="EMBL" id="CP023690">
    <property type="protein sequence ID" value="QEV63324.1"/>
    <property type="molecule type" value="Genomic_DNA"/>
</dbReference>
<dbReference type="Pfam" id="PF00797">
    <property type="entry name" value="Acetyltransf_2"/>
    <property type="match status" value="1"/>
</dbReference>
<dbReference type="Gene3D" id="3.30.2140.20">
    <property type="match status" value="1"/>
</dbReference>